<accession>A0ACC0LT81</accession>
<sequence>MPSSPPHLVPILFLFIFFNSLPPSHSTPLSPSANVTLFGDAHFVNTTISLTPQLNCRSPPSSSPQSLGYGRAFFFAPVRFLDSKTNKTASFSTQFSFAITNPYAPLCPFGEGFTFLITSKTDSFSYGPMGVPNGQDFTYVAVEFDTMLDPNVGDVNGNHVGIDVDSVVSVASVDGFSKGIDLQSGRPLTAWIEYRSGEGMIKVWVGYSQIKPPSPLLIAQIDLSKHFKEFMHVGFSASNGRGSAIHLVGGWKFKTYGLVPSVMPMETVGGEGDCFMCSSPEDLGGQSSNANYHHINKRLGELALGLGGLTAFIISLSAIVVIVIWCMTRKKRLNSRGSNEGHRYQGNKLPKRLSLSAIKSATKGFNHNRIIGEGGSATVYEGSLPSCGPVAVKRFSQVSQIGSFRNQFSTEFATMMGCLRHKHLVQLQGWCCEEDELVLVYQYMRNGSLDKILHRNNNALSLLLTWDRRVKIVLGVASALVYLHEECERQIIHRDVKTCNIMLDDELNAKLGDFGLAEVYEHSCRTRDATIPAGTMGYLAPEYVYLGVPTVKTDVYSFGVVVLEVASGKKPVNEEGTLLGDYVWELWGKGKLIEAADLRLRGKYNRLEMERLLMVGLCCVHPDQEKRPTVREAATMIRGEAPLPVLPARKPSILERASSPIIAGIWNLATASAAGTLRATTKIAPSRPSSRPRVHHPDARIKARVMEIVASEFFTTTPPLLTQAEDYQQSGVCQYCGGKGFENAFVYCITCLGFAVHRYCLPVLPKTFDEFVRWYCEDCEPKSANHSPTKNPCSSPSRSPSRRTDHLISKGVRVKKSKKKVKKKNVSLSVPQTKDQGQQSSPSQLPSDNKTKLGCSAHALQSSLSQEGSDARTKVQLTEHAQLASDCSDRNHILKGKENTVAPLVAETEEQKCQSSPSEQPCEAQTALELCVASCSPLTTMQHSMAETEEQLLNNSSQEPCEAQTELASCVASYSPLIENMTMQPSVAETMEQICESSPSQQPCEAKAELALCVVGPTPLNGTIQACSENYGNGLKLGKRRRLPVEGGSEFGHEAELVKIDDSKTATGDLSHTLEKNYHLHAQPVSDRIWRGSFSIRKKVFGIFAGVVAHLSSKACQKVCEVAALLPAVLYLEMLPKSALWPENFQKSEPSDEHIGLYFFAESKWYEWVFDCLVDDMIEQDLAMRASVKNAELLVFPSAELPLQYWKFQGKYYLWGVFRKKQDSSFHLADQGLLVDKGNTELVVYSNSDNGADTGDERNLSMTKTRDAQSPRSPLSNSCSSGPGPC</sequence>
<evidence type="ECO:0000313" key="1">
    <source>
        <dbReference type="EMBL" id="KAI8531501.1"/>
    </source>
</evidence>
<reference evidence="1" key="1">
    <citation type="submission" date="2022-02" db="EMBL/GenBank/DDBJ databases">
        <title>Plant Genome Project.</title>
        <authorList>
            <person name="Zhang R.-G."/>
        </authorList>
    </citation>
    <scope>NUCLEOTIDE SEQUENCE</scope>
    <source>
        <strain evidence="1">AT1</strain>
    </source>
</reference>
<gene>
    <name evidence="1" type="ORF">RHMOL_Rhmol11G0140700</name>
</gene>
<protein>
    <submittedName>
        <fullName evidence="1">Uncharacterized protein</fullName>
    </submittedName>
</protein>
<dbReference type="Proteomes" id="UP001062846">
    <property type="component" value="Chromosome 11"/>
</dbReference>
<organism evidence="1 2">
    <name type="scientific">Rhododendron molle</name>
    <name type="common">Chinese azalea</name>
    <name type="synonym">Azalea mollis</name>
    <dbReference type="NCBI Taxonomy" id="49168"/>
    <lineage>
        <taxon>Eukaryota</taxon>
        <taxon>Viridiplantae</taxon>
        <taxon>Streptophyta</taxon>
        <taxon>Embryophyta</taxon>
        <taxon>Tracheophyta</taxon>
        <taxon>Spermatophyta</taxon>
        <taxon>Magnoliopsida</taxon>
        <taxon>eudicotyledons</taxon>
        <taxon>Gunneridae</taxon>
        <taxon>Pentapetalae</taxon>
        <taxon>asterids</taxon>
        <taxon>Ericales</taxon>
        <taxon>Ericaceae</taxon>
        <taxon>Ericoideae</taxon>
        <taxon>Rhodoreae</taxon>
        <taxon>Rhododendron</taxon>
    </lineage>
</organism>
<dbReference type="EMBL" id="CM046398">
    <property type="protein sequence ID" value="KAI8531501.1"/>
    <property type="molecule type" value="Genomic_DNA"/>
</dbReference>
<evidence type="ECO:0000313" key="2">
    <source>
        <dbReference type="Proteomes" id="UP001062846"/>
    </source>
</evidence>
<proteinExistence type="predicted"/>
<comment type="caution">
    <text evidence="1">The sequence shown here is derived from an EMBL/GenBank/DDBJ whole genome shotgun (WGS) entry which is preliminary data.</text>
</comment>
<name>A0ACC0LT81_RHOML</name>
<keyword evidence="2" id="KW-1185">Reference proteome</keyword>